<feature type="region of interest" description="Disordered" evidence="4">
    <location>
        <begin position="128"/>
        <end position="163"/>
    </location>
</feature>
<keyword evidence="3" id="KW-0539">Nucleus</keyword>
<dbReference type="GO" id="GO:0006310">
    <property type="term" value="P:DNA recombination"/>
    <property type="evidence" value="ECO:0007669"/>
    <property type="project" value="InterPro"/>
</dbReference>
<comment type="subcellular location">
    <subcellularLocation>
        <location evidence="1">Nucleus</location>
    </subcellularLocation>
</comment>
<protein>
    <submittedName>
        <fullName evidence="5">Uncharacterized protein</fullName>
    </submittedName>
</protein>
<name>A0A6A4I1N1_9AGAR</name>
<comment type="similarity">
    <text evidence="2">Belongs to the replication factor A protein 3 family.</text>
</comment>
<evidence type="ECO:0000313" key="5">
    <source>
        <dbReference type="EMBL" id="KAE9402794.1"/>
    </source>
</evidence>
<dbReference type="GO" id="GO:0031981">
    <property type="term" value="C:nuclear lumen"/>
    <property type="evidence" value="ECO:0007669"/>
    <property type="project" value="UniProtKB-ARBA"/>
</dbReference>
<evidence type="ECO:0000313" key="6">
    <source>
        <dbReference type="Proteomes" id="UP000799118"/>
    </source>
</evidence>
<evidence type="ECO:0000256" key="1">
    <source>
        <dbReference type="ARBA" id="ARBA00004123"/>
    </source>
</evidence>
<dbReference type="Proteomes" id="UP000799118">
    <property type="component" value="Unassembled WGS sequence"/>
</dbReference>
<dbReference type="AlphaFoldDB" id="A0A6A4I1N1"/>
<dbReference type="GO" id="GO:0006260">
    <property type="term" value="P:DNA replication"/>
    <property type="evidence" value="ECO:0007669"/>
    <property type="project" value="InterPro"/>
</dbReference>
<dbReference type="GO" id="GO:0006281">
    <property type="term" value="P:DNA repair"/>
    <property type="evidence" value="ECO:0007669"/>
    <property type="project" value="InterPro"/>
</dbReference>
<evidence type="ECO:0000256" key="4">
    <source>
        <dbReference type="SAM" id="MobiDB-lite"/>
    </source>
</evidence>
<organism evidence="5 6">
    <name type="scientific">Gymnopus androsaceus JB14</name>
    <dbReference type="NCBI Taxonomy" id="1447944"/>
    <lineage>
        <taxon>Eukaryota</taxon>
        <taxon>Fungi</taxon>
        <taxon>Dikarya</taxon>
        <taxon>Basidiomycota</taxon>
        <taxon>Agaricomycotina</taxon>
        <taxon>Agaricomycetes</taxon>
        <taxon>Agaricomycetidae</taxon>
        <taxon>Agaricales</taxon>
        <taxon>Marasmiineae</taxon>
        <taxon>Omphalotaceae</taxon>
        <taxon>Gymnopus</taxon>
    </lineage>
</organism>
<evidence type="ECO:0000256" key="2">
    <source>
        <dbReference type="ARBA" id="ARBA00009761"/>
    </source>
</evidence>
<proteinExistence type="inferred from homology"/>
<keyword evidence="6" id="KW-1185">Reference proteome</keyword>
<reference evidence="5" key="1">
    <citation type="journal article" date="2019" name="Environ. Microbiol.">
        <title>Fungal ecological strategies reflected in gene transcription - a case study of two litter decomposers.</title>
        <authorList>
            <person name="Barbi F."/>
            <person name="Kohler A."/>
            <person name="Barry K."/>
            <person name="Baskaran P."/>
            <person name="Daum C."/>
            <person name="Fauchery L."/>
            <person name="Ihrmark K."/>
            <person name="Kuo A."/>
            <person name="LaButti K."/>
            <person name="Lipzen A."/>
            <person name="Morin E."/>
            <person name="Grigoriev I.V."/>
            <person name="Henrissat B."/>
            <person name="Lindahl B."/>
            <person name="Martin F."/>
        </authorList>
    </citation>
    <scope>NUCLEOTIDE SEQUENCE</scope>
    <source>
        <strain evidence="5">JB14</strain>
    </source>
</reference>
<dbReference type="InterPro" id="IPR013970">
    <property type="entry name" value="Rfa2"/>
</dbReference>
<dbReference type="InterPro" id="IPR012340">
    <property type="entry name" value="NA-bd_OB-fold"/>
</dbReference>
<evidence type="ECO:0000256" key="3">
    <source>
        <dbReference type="ARBA" id="ARBA00023242"/>
    </source>
</evidence>
<dbReference type="Pfam" id="PF08661">
    <property type="entry name" value="Rep_fac-A_3"/>
    <property type="match status" value="1"/>
</dbReference>
<gene>
    <name evidence="5" type="ORF">BT96DRAFT_990815</name>
</gene>
<dbReference type="EMBL" id="ML769431">
    <property type="protein sequence ID" value="KAE9402794.1"/>
    <property type="molecule type" value="Genomic_DNA"/>
</dbReference>
<dbReference type="Gene3D" id="2.40.50.140">
    <property type="entry name" value="Nucleic acid-binding proteins"/>
    <property type="match status" value="1"/>
</dbReference>
<dbReference type="OrthoDB" id="188186at2759"/>
<accession>A0A6A4I1N1</accession>
<sequence length="163" mass="18146">MSTLHITDGINPRVNSSHLREFMHKFVLLPCMVQWEDKELGMMDVTAADKAMVSVNTLRLEKQVLHDKSKFVEVLGQVYQPSFGEVTILAVRLTNLGENFDLDMANKVIRFTHDSHFRQIFNPHGSTANPILLSPGQPSTPQPSPPGNGLDNLSMPVPDANEV</sequence>
<dbReference type="GO" id="GO:0003677">
    <property type="term" value="F:DNA binding"/>
    <property type="evidence" value="ECO:0007669"/>
    <property type="project" value="InterPro"/>
</dbReference>